<organism evidence="1 2">
    <name type="scientific">Halosquirtibacter laminarini</name>
    <dbReference type="NCBI Taxonomy" id="3374600"/>
    <lineage>
        <taxon>Bacteria</taxon>
        <taxon>Pseudomonadati</taxon>
        <taxon>Bacteroidota</taxon>
        <taxon>Bacteroidia</taxon>
        <taxon>Marinilabiliales</taxon>
        <taxon>Prolixibacteraceae</taxon>
        <taxon>Halosquirtibacter</taxon>
    </lineage>
</organism>
<dbReference type="Proteomes" id="UP000826212">
    <property type="component" value="Chromosome"/>
</dbReference>
<keyword evidence="2" id="KW-1185">Reference proteome</keyword>
<reference evidence="1" key="1">
    <citation type="submission" date="2021-08" db="EMBL/GenBank/DDBJ databases">
        <title>Novel anaerobic bacterium isolated from sea squirt in East Sea, Republic of Korea.</title>
        <authorList>
            <person name="Nguyen T.H."/>
            <person name="Li Z."/>
            <person name="Lee Y.-J."/>
            <person name="Ko J."/>
            <person name="Kim S.-G."/>
        </authorList>
    </citation>
    <scope>NUCLEOTIDE SEQUENCE</scope>
    <source>
        <strain evidence="1">KCTC 25031</strain>
    </source>
</reference>
<proteinExistence type="predicted"/>
<name>A0AC61NBG6_9BACT</name>
<evidence type="ECO:0000313" key="2">
    <source>
        <dbReference type="Proteomes" id="UP000826212"/>
    </source>
</evidence>
<sequence length="218" mass="24937">MVTPTVTSSLLSDETCLLNNETCDLQIDCIDYTLQFDIYSRGVAIVGVKNHHNKPLEIYLPDQVNSMDVVEIIPTCFMNRTDILKITHWPRYLRVIGERAFKGCTLLSSCLIIPNYVAEIGDQAFSDCIHLEVVELPFLLKKISTDSFSGCERLRMLVYNSYHAVEVLYRGKSINGRFELPLEVSIRTLLYVPYNIFTHVKRASSDLYFRDIIAICGR</sequence>
<protein>
    <submittedName>
        <fullName evidence="1">Leucine-rich repeat domain-containing protein</fullName>
    </submittedName>
</protein>
<evidence type="ECO:0000313" key="1">
    <source>
        <dbReference type="EMBL" id="QZE12813.1"/>
    </source>
</evidence>
<gene>
    <name evidence="1" type="ORF">K4L44_09450</name>
</gene>
<accession>A0AC61NBG6</accession>
<dbReference type="EMBL" id="CP081303">
    <property type="protein sequence ID" value="QZE12813.1"/>
    <property type="molecule type" value="Genomic_DNA"/>
</dbReference>